<feature type="region of interest" description="Disordered" evidence="1">
    <location>
        <begin position="115"/>
        <end position="167"/>
    </location>
</feature>
<gene>
    <name evidence="2" type="ORF">EDE15_1060</name>
</gene>
<dbReference type="Proteomes" id="UP000269669">
    <property type="component" value="Unassembled WGS sequence"/>
</dbReference>
<feature type="compositionally biased region" description="Basic and acidic residues" evidence="1">
    <location>
        <begin position="129"/>
        <end position="167"/>
    </location>
</feature>
<protein>
    <submittedName>
        <fullName evidence="2">Uncharacterized protein</fullName>
    </submittedName>
</protein>
<reference evidence="2 3" key="1">
    <citation type="submission" date="2018-12" db="EMBL/GenBank/DDBJ databases">
        <title>Sequencing of bacterial isolates from soil warming experiment in Harvard Forest, Massachusetts, USA.</title>
        <authorList>
            <person name="Deangelis K."/>
        </authorList>
    </citation>
    <scope>NUCLEOTIDE SEQUENCE [LARGE SCALE GENOMIC DNA]</scope>
    <source>
        <strain evidence="2 3">EB153</strain>
    </source>
</reference>
<dbReference type="EMBL" id="RSDW01000001">
    <property type="protein sequence ID" value="RSL15569.1"/>
    <property type="molecule type" value="Genomic_DNA"/>
</dbReference>
<name>A0A428MFQ5_9BACT</name>
<sequence>MPTPRKTIQELMLSGTYQQNKGRYKARIEAEMAAQAAQSAKPPTAAIGRAPAHLTADEKKVWAEIVKQSPALSHSDRLLVEVAVKLTVKLRTDGLKSAEMTKLISLLEAFKGGVADGINTPASSPNPKPDSDTRTEEEKRWDEFEQEMRELDEHFHERWPHTHPKPE</sequence>
<dbReference type="RefSeq" id="WP_185827012.1">
    <property type="nucleotide sequence ID" value="NZ_RSDW01000001.1"/>
</dbReference>
<keyword evidence="3" id="KW-1185">Reference proteome</keyword>
<proteinExistence type="predicted"/>
<dbReference type="AlphaFoldDB" id="A0A428MFQ5"/>
<accession>A0A428MFQ5</accession>
<comment type="caution">
    <text evidence="2">The sequence shown here is derived from an EMBL/GenBank/DDBJ whole genome shotgun (WGS) entry which is preliminary data.</text>
</comment>
<evidence type="ECO:0000313" key="2">
    <source>
        <dbReference type="EMBL" id="RSL15569.1"/>
    </source>
</evidence>
<organism evidence="2 3">
    <name type="scientific">Edaphobacter aggregans</name>
    <dbReference type="NCBI Taxonomy" id="570835"/>
    <lineage>
        <taxon>Bacteria</taxon>
        <taxon>Pseudomonadati</taxon>
        <taxon>Acidobacteriota</taxon>
        <taxon>Terriglobia</taxon>
        <taxon>Terriglobales</taxon>
        <taxon>Acidobacteriaceae</taxon>
        <taxon>Edaphobacter</taxon>
    </lineage>
</organism>
<evidence type="ECO:0000313" key="3">
    <source>
        <dbReference type="Proteomes" id="UP000269669"/>
    </source>
</evidence>
<evidence type="ECO:0000256" key="1">
    <source>
        <dbReference type="SAM" id="MobiDB-lite"/>
    </source>
</evidence>